<accession>A0A9P7N388</accession>
<dbReference type="GO" id="GO:0017119">
    <property type="term" value="C:Golgi transport complex"/>
    <property type="evidence" value="ECO:0007669"/>
    <property type="project" value="InterPro"/>
</dbReference>
<dbReference type="GO" id="GO:0000139">
    <property type="term" value="C:Golgi membrane"/>
    <property type="evidence" value="ECO:0007669"/>
    <property type="project" value="UniProtKB-SubCell"/>
</dbReference>
<evidence type="ECO:0000256" key="5">
    <source>
        <dbReference type="ARBA" id="ARBA00022927"/>
    </source>
</evidence>
<evidence type="ECO:0000256" key="1">
    <source>
        <dbReference type="ARBA" id="ARBA00004395"/>
    </source>
</evidence>
<reference evidence="9" key="1">
    <citation type="journal article" date="2020" name="bioRxiv">
        <title>Whole genome comparisons of ergot fungi reveals the divergence and evolution of species within the genus Claviceps are the result of varying mechanisms driving genome evolution and host range expansion.</title>
        <authorList>
            <person name="Wyka S.A."/>
            <person name="Mondo S.J."/>
            <person name="Liu M."/>
            <person name="Dettman J."/>
            <person name="Nalam V."/>
            <person name="Broders K.D."/>
        </authorList>
    </citation>
    <scope>NUCLEOTIDE SEQUENCE</scope>
    <source>
        <strain evidence="9">CCC 602</strain>
    </source>
</reference>
<dbReference type="Pfam" id="PF04124">
    <property type="entry name" value="Dor1"/>
    <property type="match status" value="1"/>
</dbReference>
<dbReference type="InterPro" id="IPR007255">
    <property type="entry name" value="COG8"/>
</dbReference>
<keyword evidence="6" id="KW-0333">Golgi apparatus</keyword>
<dbReference type="PANTHER" id="PTHR21311">
    <property type="entry name" value="CONSERVED OLIGOMERIC GOLGI COMPLEX COMPONENT 8"/>
    <property type="match status" value="1"/>
</dbReference>
<comment type="similarity">
    <text evidence="2">Belongs to the COG8 family.</text>
</comment>
<keyword evidence="5" id="KW-0653">Protein transport</keyword>
<dbReference type="GO" id="GO:0015031">
    <property type="term" value="P:protein transport"/>
    <property type="evidence" value="ECO:0007669"/>
    <property type="project" value="UniProtKB-KW"/>
</dbReference>
<proteinExistence type="inferred from homology"/>
<dbReference type="Proteomes" id="UP000748025">
    <property type="component" value="Unassembled WGS sequence"/>
</dbReference>
<protein>
    <recommendedName>
        <fullName evidence="3">Conserved oligomeric Golgi complex subunit 8</fullName>
    </recommendedName>
    <alternativeName>
        <fullName evidence="8">Component of oligomeric Golgi complex 8</fullName>
    </alternativeName>
</protein>
<sequence>MAQVLVEQLLEPGQTVDETIVAYLEQLADLKVEDVQNSEPRAISQVSHSLLLDIQALSKKSHRRLVESAASHSSLRQTLPSLAQRACDLNNMVPWLDEEADLFSTEFNKAKETKEKNIIADRKRALRLLDNSERLVNVMEIPPLLNTVISSNPVNHSSFLDLYAHLQRLASLHASSPLITSVKHEADVAVRRMAADLIAALRVPNLKLAPGLRTVGWLKRIVPDLISQPTEEALSATFLVCRLSTLIRTLDAMGPLRDLADQELMRNVDSTQGWAGGQHTEKYLKRFIEVFREHSFGIVSVANSIDASFPRLDDPKADLMYPLPSGQKYQRKYFDTSALLCRKFGKIGG</sequence>
<evidence type="ECO:0000313" key="9">
    <source>
        <dbReference type="EMBL" id="KAG5987853.1"/>
    </source>
</evidence>
<evidence type="ECO:0000256" key="2">
    <source>
        <dbReference type="ARBA" id="ARBA00006419"/>
    </source>
</evidence>
<name>A0A9P7N388_9HYPO</name>
<comment type="subcellular location">
    <subcellularLocation>
        <location evidence="1">Golgi apparatus membrane</location>
        <topology evidence="1">Peripheral membrane protein</topology>
    </subcellularLocation>
</comment>
<organism evidence="9 10">
    <name type="scientific">Claviceps pusilla</name>
    <dbReference type="NCBI Taxonomy" id="123648"/>
    <lineage>
        <taxon>Eukaryota</taxon>
        <taxon>Fungi</taxon>
        <taxon>Dikarya</taxon>
        <taxon>Ascomycota</taxon>
        <taxon>Pezizomycotina</taxon>
        <taxon>Sordariomycetes</taxon>
        <taxon>Hypocreomycetidae</taxon>
        <taxon>Hypocreales</taxon>
        <taxon>Clavicipitaceae</taxon>
        <taxon>Claviceps</taxon>
    </lineage>
</organism>
<evidence type="ECO:0000256" key="8">
    <source>
        <dbReference type="ARBA" id="ARBA00031347"/>
    </source>
</evidence>
<dbReference type="PANTHER" id="PTHR21311:SF0">
    <property type="entry name" value="CONSERVED OLIGOMERIC GOLGI COMPLEX SUBUNIT 8"/>
    <property type="match status" value="1"/>
</dbReference>
<keyword evidence="7" id="KW-0472">Membrane</keyword>
<evidence type="ECO:0000256" key="6">
    <source>
        <dbReference type="ARBA" id="ARBA00023034"/>
    </source>
</evidence>
<gene>
    <name evidence="9" type="ORF">E4U43_004925</name>
</gene>
<keyword evidence="4" id="KW-0813">Transport</keyword>
<keyword evidence="10" id="KW-1185">Reference proteome</keyword>
<evidence type="ECO:0000313" key="10">
    <source>
        <dbReference type="Proteomes" id="UP000748025"/>
    </source>
</evidence>
<evidence type="ECO:0000256" key="4">
    <source>
        <dbReference type="ARBA" id="ARBA00022448"/>
    </source>
</evidence>
<comment type="caution">
    <text evidence="9">The sequence shown here is derived from an EMBL/GenBank/DDBJ whole genome shotgun (WGS) entry which is preliminary data.</text>
</comment>
<dbReference type="EMBL" id="SRPW01003209">
    <property type="protein sequence ID" value="KAG5987853.1"/>
    <property type="molecule type" value="Genomic_DNA"/>
</dbReference>
<dbReference type="OrthoDB" id="1661054at2759"/>
<dbReference type="GO" id="GO:0006891">
    <property type="term" value="P:intra-Golgi vesicle-mediated transport"/>
    <property type="evidence" value="ECO:0007669"/>
    <property type="project" value="TreeGrafter"/>
</dbReference>
<evidence type="ECO:0000256" key="7">
    <source>
        <dbReference type="ARBA" id="ARBA00023136"/>
    </source>
</evidence>
<evidence type="ECO:0000256" key="3">
    <source>
        <dbReference type="ARBA" id="ARBA00020983"/>
    </source>
</evidence>
<dbReference type="AlphaFoldDB" id="A0A9P7N388"/>